<keyword evidence="4" id="KW-1015">Disulfide bond</keyword>
<dbReference type="InterPro" id="IPR013766">
    <property type="entry name" value="Thioredoxin_domain"/>
</dbReference>
<sequence>MSGSKLYRWLAGACLALALLAAGWFFVLQPRIEAKLAGQLGYGDYTLQTTSGGTFTRESLRGGPTAVFFGFTHCPEVCPTTLGDISQWQEALAAEGRDPLDVYFVTVDPERDTLDLMDDYTSWAPGVQGVSGPRGEIDKAITAFRVFATRRPLEDGGYTMDHSAFVLLFDRDGRFTQPISYQEDTDRALAKLRALTGS</sequence>
<dbReference type="EMBL" id="QBKN01000008">
    <property type="protein sequence ID" value="PTX48804.1"/>
    <property type="molecule type" value="Genomic_DNA"/>
</dbReference>
<dbReference type="Gene3D" id="3.40.30.10">
    <property type="entry name" value="Glutaredoxin"/>
    <property type="match status" value="1"/>
</dbReference>
<evidence type="ECO:0000256" key="5">
    <source>
        <dbReference type="SAM" id="Phobius"/>
    </source>
</evidence>
<reference evidence="7 8" key="1">
    <citation type="submission" date="2018-04" db="EMBL/GenBank/DDBJ databases">
        <title>Genomic Encyclopedia of Archaeal and Bacterial Type Strains, Phase II (KMG-II): from individual species to whole genera.</title>
        <authorList>
            <person name="Goeker M."/>
        </authorList>
    </citation>
    <scope>NUCLEOTIDE SEQUENCE [LARGE SCALE GENOMIC DNA]</scope>
    <source>
        <strain evidence="7 8">DSM 29329</strain>
    </source>
</reference>
<gene>
    <name evidence="7" type="ORF">C8N44_10882</name>
</gene>
<keyword evidence="8" id="KW-1185">Reference proteome</keyword>
<proteinExistence type="inferred from homology"/>
<dbReference type="AlphaFoldDB" id="A0A2T6AYB1"/>
<keyword evidence="2 3" id="KW-0186">Copper</keyword>
<dbReference type="InterPro" id="IPR003782">
    <property type="entry name" value="SCO1/SenC"/>
</dbReference>
<dbReference type="SUPFAM" id="SSF52833">
    <property type="entry name" value="Thioredoxin-like"/>
    <property type="match status" value="1"/>
</dbReference>
<dbReference type="PANTHER" id="PTHR12151:SF25">
    <property type="entry name" value="LINALOOL DEHYDRATASE_ISOMERASE DOMAIN-CONTAINING PROTEIN"/>
    <property type="match status" value="1"/>
</dbReference>
<evidence type="ECO:0000256" key="4">
    <source>
        <dbReference type="PIRSR" id="PIRSR603782-2"/>
    </source>
</evidence>
<dbReference type="CDD" id="cd02968">
    <property type="entry name" value="SCO"/>
    <property type="match status" value="1"/>
</dbReference>
<feature type="transmembrane region" description="Helical" evidence="5">
    <location>
        <begin position="6"/>
        <end position="27"/>
    </location>
</feature>
<feature type="disulfide bond" description="Redox-active" evidence="4">
    <location>
        <begin position="74"/>
        <end position="78"/>
    </location>
</feature>
<feature type="binding site" evidence="3">
    <location>
        <position position="74"/>
    </location>
    <ligand>
        <name>Cu cation</name>
        <dbReference type="ChEBI" id="CHEBI:23378"/>
    </ligand>
</feature>
<name>A0A2T6AYB1_9RHOB</name>
<dbReference type="InterPro" id="IPR036249">
    <property type="entry name" value="Thioredoxin-like_sf"/>
</dbReference>
<accession>A0A2T6AYB1</accession>
<protein>
    <submittedName>
        <fullName evidence="7">Protein SCO1/2</fullName>
    </submittedName>
</protein>
<dbReference type="PROSITE" id="PS51352">
    <property type="entry name" value="THIOREDOXIN_2"/>
    <property type="match status" value="1"/>
</dbReference>
<comment type="similarity">
    <text evidence="1">Belongs to the SCO1/2 family.</text>
</comment>
<organism evidence="7 8">
    <name type="scientific">Allosediminivita pacifica</name>
    <dbReference type="NCBI Taxonomy" id="1267769"/>
    <lineage>
        <taxon>Bacteria</taxon>
        <taxon>Pseudomonadati</taxon>
        <taxon>Pseudomonadota</taxon>
        <taxon>Alphaproteobacteria</taxon>
        <taxon>Rhodobacterales</taxon>
        <taxon>Paracoccaceae</taxon>
        <taxon>Allosediminivita</taxon>
    </lineage>
</organism>
<dbReference type="Proteomes" id="UP000244069">
    <property type="component" value="Unassembled WGS sequence"/>
</dbReference>
<dbReference type="GO" id="GO:0046872">
    <property type="term" value="F:metal ion binding"/>
    <property type="evidence" value="ECO:0007669"/>
    <property type="project" value="UniProtKB-KW"/>
</dbReference>
<feature type="binding site" evidence="3">
    <location>
        <position position="162"/>
    </location>
    <ligand>
        <name>Cu cation</name>
        <dbReference type="ChEBI" id="CHEBI:23378"/>
    </ligand>
</feature>
<dbReference type="RefSeq" id="WP_107975671.1">
    <property type="nucleotide sequence ID" value="NZ_BMEZ01000009.1"/>
</dbReference>
<evidence type="ECO:0000259" key="6">
    <source>
        <dbReference type="PROSITE" id="PS51352"/>
    </source>
</evidence>
<comment type="caution">
    <text evidence="7">The sequence shown here is derived from an EMBL/GenBank/DDBJ whole genome shotgun (WGS) entry which is preliminary data.</text>
</comment>
<evidence type="ECO:0000313" key="8">
    <source>
        <dbReference type="Proteomes" id="UP000244069"/>
    </source>
</evidence>
<feature type="domain" description="Thioredoxin" evidence="6">
    <location>
        <begin position="17"/>
        <end position="197"/>
    </location>
</feature>
<keyword evidence="5" id="KW-0812">Transmembrane</keyword>
<keyword evidence="5" id="KW-1133">Transmembrane helix</keyword>
<dbReference type="OrthoDB" id="9790194at2"/>
<dbReference type="PANTHER" id="PTHR12151">
    <property type="entry name" value="ELECTRON TRANSPORT PROTIN SCO1/SENC FAMILY MEMBER"/>
    <property type="match status" value="1"/>
</dbReference>
<evidence type="ECO:0000256" key="3">
    <source>
        <dbReference type="PIRSR" id="PIRSR603782-1"/>
    </source>
</evidence>
<evidence type="ECO:0000256" key="2">
    <source>
        <dbReference type="ARBA" id="ARBA00023008"/>
    </source>
</evidence>
<evidence type="ECO:0000256" key="1">
    <source>
        <dbReference type="ARBA" id="ARBA00010996"/>
    </source>
</evidence>
<feature type="binding site" evidence="3">
    <location>
        <position position="78"/>
    </location>
    <ligand>
        <name>Cu cation</name>
        <dbReference type="ChEBI" id="CHEBI:23378"/>
    </ligand>
</feature>
<keyword evidence="3" id="KW-0479">Metal-binding</keyword>
<keyword evidence="5" id="KW-0472">Membrane</keyword>
<evidence type="ECO:0000313" key="7">
    <source>
        <dbReference type="EMBL" id="PTX48804.1"/>
    </source>
</evidence>
<dbReference type="Pfam" id="PF02630">
    <property type="entry name" value="SCO1-SenC"/>
    <property type="match status" value="1"/>
</dbReference>